<keyword evidence="4" id="KW-1185">Reference proteome</keyword>
<sequence>MGSIDRFAWQEVKPGRWERDTDEIEQFYLALDKQYAASGRHFFAIMGHVSITLEVPPNQRLDECESKLEQCLRSAWLRLRYDHPTLASWVEFRGQQPRKIYESVDLQAKGQGGLDAWLDSTFRPVFTEKTGLEWCNSDPPLPRLPTLFVLKTSESLVDGIARQIVRRDLVFRAPHDIIDGIGTLMLFNNLIKHASDAYSSHDSISPMPLFGDEHKNISPSFRVAANLPGAITPQQLERIEDITASNASLRRDLPTLTVPFNQTSPTPGKHQRVSTTLSASKTTAILQACRAASLSVTHAYHTAIAIALRDIQPPVPTPTQKRYINYSLINERAHCSPPYNTPSHAAAVYHSTAGAHLALDLTIHPTPQPAAADFARLAPLVKNYYTAIRSDAAHPPLVPHYFTLATPTDPRVKDWASREPPPLPAPNASPSVSISSMGRVDEIVPARSGELEVWDPWVTGEELGTGLGAFLGTFRGELRLSVAYNEAYHERREVEDFLGRVQGVVEGGLGLEV</sequence>
<evidence type="ECO:0000256" key="2">
    <source>
        <dbReference type="ARBA" id="ARBA00022679"/>
    </source>
</evidence>
<evidence type="ECO:0000313" key="3">
    <source>
        <dbReference type="EMBL" id="KAL1586729.1"/>
    </source>
</evidence>
<dbReference type="InterPro" id="IPR023213">
    <property type="entry name" value="CAT-like_dom_sf"/>
</dbReference>
<accession>A0AB34KU86</accession>
<dbReference type="EMBL" id="JAAQHG020000013">
    <property type="protein sequence ID" value="KAL1586729.1"/>
    <property type="molecule type" value="Genomic_DNA"/>
</dbReference>
<dbReference type="SUPFAM" id="SSF52777">
    <property type="entry name" value="CoA-dependent acyltransferases"/>
    <property type="match status" value="1"/>
</dbReference>
<dbReference type="AlphaFoldDB" id="A0AB34KU86"/>
<reference evidence="3 4" key="1">
    <citation type="journal article" date="2020" name="Microbiol. Resour. Announc.">
        <title>Draft Genome Sequence of a Cladosporium Species Isolated from the Mesophotic Ascidian Didemnum maculosum.</title>
        <authorList>
            <person name="Gioti A."/>
            <person name="Siaperas R."/>
            <person name="Nikolaivits E."/>
            <person name="Le Goff G."/>
            <person name="Ouazzani J."/>
            <person name="Kotoulas G."/>
            <person name="Topakas E."/>
        </authorList>
    </citation>
    <scope>NUCLEOTIDE SEQUENCE [LARGE SCALE GENOMIC DNA]</scope>
    <source>
        <strain evidence="3 4">TM138-S3</strain>
    </source>
</reference>
<proteinExistence type="inferred from homology"/>
<organism evidence="3 4">
    <name type="scientific">Cladosporium halotolerans</name>
    <dbReference type="NCBI Taxonomy" id="1052096"/>
    <lineage>
        <taxon>Eukaryota</taxon>
        <taxon>Fungi</taxon>
        <taxon>Dikarya</taxon>
        <taxon>Ascomycota</taxon>
        <taxon>Pezizomycotina</taxon>
        <taxon>Dothideomycetes</taxon>
        <taxon>Dothideomycetidae</taxon>
        <taxon>Cladosporiales</taxon>
        <taxon>Cladosporiaceae</taxon>
        <taxon>Cladosporium</taxon>
    </lineage>
</organism>
<dbReference type="GO" id="GO:0016407">
    <property type="term" value="F:acetyltransferase activity"/>
    <property type="evidence" value="ECO:0007669"/>
    <property type="project" value="InterPro"/>
</dbReference>
<protein>
    <submittedName>
        <fullName evidence="3">Uncharacterized protein</fullName>
    </submittedName>
</protein>
<keyword evidence="2" id="KW-0808">Transferase</keyword>
<dbReference type="GO" id="GO:0043386">
    <property type="term" value="P:mycotoxin biosynthetic process"/>
    <property type="evidence" value="ECO:0007669"/>
    <property type="project" value="InterPro"/>
</dbReference>
<dbReference type="RefSeq" id="XP_069229834.1">
    <property type="nucleotide sequence ID" value="XM_069373179.1"/>
</dbReference>
<name>A0AB34KU86_9PEZI</name>
<dbReference type="Proteomes" id="UP000803884">
    <property type="component" value="Unassembled WGS sequence"/>
</dbReference>
<evidence type="ECO:0000313" key="4">
    <source>
        <dbReference type="Proteomes" id="UP000803884"/>
    </source>
</evidence>
<dbReference type="InterPro" id="IPR009992">
    <property type="entry name" value="Tri3/Sat12/Sat16/Mac1"/>
</dbReference>
<gene>
    <name evidence="3" type="ORF">WHR41_04573</name>
</gene>
<dbReference type="PANTHER" id="PTHR42034">
    <property type="entry name" value="CHROMOSOME 7, WHOLE GENOME SHOTGUN SEQUENCE-RELATED"/>
    <property type="match status" value="1"/>
</dbReference>
<dbReference type="Pfam" id="PF07428">
    <property type="entry name" value="Tri3"/>
    <property type="match status" value="1"/>
</dbReference>
<dbReference type="PANTHER" id="PTHR42034:SF1">
    <property type="entry name" value="CONDENSATION DOMAIN-CONTAINING PROTEIN"/>
    <property type="match status" value="1"/>
</dbReference>
<dbReference type="Gene3D" id="3.30.559.10">
    <property type="entry name" value="Chloramphenicol acetyltransferase-like domain"/>
    <property type="match status" value="1"/>
</dbReference>
<comment type="similarity">
    <text evidence="1">Belongs to the trichothecene O-acetyltransferase family.</text>
</comment>
<dbReference type="Gene3D" id="3.30.559.30">
    <property type="entry name" value="Nonribosomal peptide synthetase, condensation domain"/>
    <property type="match status" value="1"/>
</dbReference>
<dbReference type="GeneID" id="96006017"/>
<comment type="caution">
    <text evidence="3">The sequence shown here is derived from an EMBL/GenBank/DDBJ whole genome shotgun (WGS) entry which is preliminary data.</text>
</comment>
<evidence type="ECO:0000256" key="1">
    <source>
        <dbReference type="ARBA" id="ARBA00006439"/>
    </source>
</evidence>